<evidence type="ECO:0000313" key="2">
    <source>
        <dbReference type="Proteomes" id="UP000601435"/>
    </source>
</evidence>
<proteinExistence type="predicted"/>
<comment type="caution">
    <text evidence="1">The sequence shown here is derived from an EMBL/GenBank/DDBJ whole genome shotgun (WGS) entry which is preliminary data.</text>
</comment>
<dbReference type="EMBL" id="CAJNJA010058474">
    <property type="protein sequence ID" value="CAE7864919.1"/>
    <property type="molecule type" value="Genomic_DNA"/>
</dbReference>
<evidence type="ECO:0000313" key="1">
    <source>
        <dbReference type="EMBL" id="CAE7864919.1"/>
    </source>
</evidence>
<gene>
    <name evidence="1" type="ORF">SNEC2469_LOCUS27613</name>
</gene>
<keyword evidence="2" id="KW-1185">Reference proteome</keyword>
<sequence>MLSTRRMGCCSTTDGRNCPRRICGPSSMEACWLTDGSFQRRSGCDGCGDPVAKR</sequence>
<dbReference type="OrthoDB" id="10268357at2759"/>
<reference evidence="1" key="1">
    <citation type="submission" date="2021-02" db="EMBL/GenBank/DDBJ databases">
        <authorList>
            <person name="Dougan E. K."/>
            <person name="Rhodes N."/>
            <person name="Thang M."/>
            <person name="Chan C."/>
        </authorList>
    </citation>
    <scope>NUCLEOTIDE SEQUENCE</scope>
</reference>
<protein>
    <submittedName>
        <fullName evidence="1">Uncharacterized protein</fullName>
    </submittedName>
</protein>
<dbReference type="AlphaFoldDB" id="A0A813AGV3"/>
<name>A0A813AGV3_9DINO</name>
<accession>A0A813AGV3</accession>
<dbReference type="Proteomes" id="UP000601435">
    <property type="component" value="Unassembled WGS sequence"/>
</dbReference>
<organism evidence="1 2">
    <name type="scientific">Symbiodinium necroappetens</name>
    <dbReference type="NCBI Taxonomy" id="1628268"/>
    <lineage>
        <taxon>Eukaryota</taxon>
        <taxon>Sar</taxon>
        <taxon>Alveolata</taxon>
        <taxon>Dinophyceae</taxon>
        <taxon>Suessiales</taxon>
        <taxon>Symbiodiniaceae</taxon>
        <taxon>Symbiodinium</taxon>
    </lineage>
</organism>